<dbReference type="InterPro" id="IPR053206">
    <property type="entry name" value="Dimeric_xanthone_biosynth"/>
</dbReference>
<dbReference type="PANTHER" id="PTHR38048">
    <property type="entry name" value="EXPRESSED PROTEIN"/>
    <property type="match status" value="1"/>
</dbReference>
<dbReference type="InParanoid" id="A0A409YK06"/>
<name>A0A409YK06_9AGAR</name>
<sequence length="107" mass="12032">MASESTTGPYSLIPLPEGVMTQTVDKDPKNMMVIDMVLVHNVFIRAMNSIHINAPKVIPRDVPAFIGYCLTVLQTIEFHHHLEEETIFPVLEKKIGEISQNVVIEYG</sequence>
<dbReference type="PANTHER" id="PTHR38048:SF2">
    <property type="entry name" value="HEMERYTHRIN-LIKE DOMAIN-CONTAINING PROTEIN"/>
    <property type="match status" value="1"/>
</dbReference>
<dbReference type="EMBL" id="NHTK01001069">
    <property type="protein sequence ID" value="PPR03399.1"/>
    <property type="molecule type" value="Genomic_DNA"/>
</dbReference>
<evidence type="ECO:0008006" key="3">
    <source>
        <dbReference type="Google" id="ProtNLM"/>
    </source>
</evidence>
<dbReference type="OrthoDB" id="58416at2759"/>
<dbReference type="Proteomes" id="UP000284842">
    <property type="component" value="Unassembled WGS sequence"/>
</dbReference>
<comment type="caution">
    <text evidence="1">The sequence shown here is derived from an EMBL/GenBank/DDBJ whole genome shotgun (WGS) entry which is preliminary data.</text>
</comment>
<gene>
    <name evidence="1" type="ORF">CVT24_012526</name>
</gene>
<accession>A0A409YK06</accession>
<dbReference type="STRING" id="181874.A0A409YK06"/>
<organism evidence="1 2">
    <name type="scientific">Panaeolus cyanescens</name>
    <dbReference type="NCBI Taxonomy" id="181874"/>
    <lineage>
        <taxon>Eukaryota</taxon>
        <taxon>Fungi</taxon>
        <taxon>Dikarya</taxon>
        <taxon>Basidiomycota</taxon>
        <taxon>Agaricomycotina</taxon>
        <taxon>Agaricomycetes</taxon>
        <taxon>Agaricomycetidae</taxon>
        <taxon>Agaricales</taxon>
        <taxon>Agaricineae</taxon>
        <taxon>Galeropsidaceae</taxon>
        <taxon>Panaeolus</taxon>
    </lineage>
</organism>
<protein>
    <recommendedName>
        <fullName evidence="3">Hemerythrin-like domain-containing protein</fullName>
    </recommendedName>
</protein>
<evidence type="ECO:0000313" key="2">
    <source>
        <dbReference type="Proteomes" id="UP000284842"/>
    </source>
</evidence>
<proteinExistence type="predicted"/>
<keyword evidence="2" id="KW-1185">Reference proteome</keyword>
<reference evidence="1 2" key="1">
    <citation type="journal article" date="2018" name="Evol. Lett.">
        <title>Horizontal gene cluster transfer increased hallucinogenic mushroom diversity.</title>
        <authorList>
            <person name="Reynolds H.T."/>
            <person name="Vijayakumar V."/>
            <person name="Gluck-Thaler E."/>
            <person name="Korotkin H.B."/>
            <person name="Matheny P.B."/>
            <person name="Slot J.C."/>
        </authorList>
    </citation>
    <scope>NUCLEOTIDE SEQUENCE [LARGE SCALE GENOMIC DNA]</scope>
    <source>
        <strain evidence="1 2">2629</strain>
    </source>
</reference>
<dbReference type="AlphaFoldDB" id="A0A409YK06"/>
<evidence type="ECO:0000313" key="1">
    <source>
        <dbReference type="EMBL" id="PPR03399.1"/>
    </source>
</evidence>